<sequence length="127" mass="15432">MFREFVKDCELLDLGYVGHSYIWWNRPDGEQVIKARKVVRRRFGRYGAKNFKVLDDLQDKIKEMYESSDGDRETLVSLERELDTVWGEEEQYWQVRSKEKYLKQGDKNTKYFMLRLCYEGGETYCWD</sequence>
<accession>A0AAV3P4A9</accession>
<evidence type="ECO:0000313" key="2">
    <source>
        <dbReference type="Proteomes" id="UP001454036"/>
    </source>
</evidence>
<keyword evidence="2" id="KW-1185">Reference proteome</keyword>
<organism evidence="1 2">
    <name type="scientific">Lithospermum erythrorhizon</name>
    <name type="common">Purple gromwell</name>
    <name type="synonym">Lithospermum officinale var. erythrorhizon</name>
    <dbReference type="NCBI Taxonomy" id="34254"/>
    <lineage>
        <taxon>Eukaryota</taxon>
        <taxon>Viridiplantae</taxon>
        <taxon>Streptophyta</taxon>
        <taxon>Embryophyta</taxon>
        <taxon>Tracheophyta</taxon>
        <taxon>Spermatophyta</taxon>
        <taxon>Magnoliopsida</taxon>
        <taxon>eudicotyledons</taxon>
        <taxon>Gunneridae</taxon>
        <taxon>Pentapetalae</taxon>
        <taxon>asterids</taxon>
        <taxon>lamiids</taxon>
        <taxon>Boraginales</taxon>
        <taxon>Boraginaceae</taxon>
        <taxon>Boraginoideae</taxon>
        <taxon>Lithospermeae</taxon>
        <taxon>Lithospermum</taxon>
    </lineage>
</organism>
<gene>
    <name evidence="1" type="ORF">LIER_06103</name>
</gene>
<dbReference type="AlphaFoldDB" id="A0AAV3P4A9"/>
<reference evidence="1 2" key="1">
    <citation type="submission" date="2024-01" db="EMBL/GenBank/DDBJ databases">
        <title>The complete chloroplast genome sequence of Lithospermum erythrorhizon: insights into the phylogenetic relationship among Boraginaceae species and the maternal lineages of purple gromwells.</title>
        <authorList>
            <person name="Okada T."/>
            <person name="Watanabe K."/>
        </authorList>
    </citation>
    <scope>NUCLEOTIDE SEQUENCE [LARGE SCALE GENOMIC DNA]</scope>
</reference>
<dbReference type="EMBL" id="BAABME010000869">
    <property type="protein sequence ID" value="GAA0146063.1"/>
    <property type="molecule type" value="Genomic_DNA"/>
</dbReference>
<comment type="caution">
    <text evidence="1">The sequence shown here is derived from an EMBL/GenBank/DDBJ whole genome shotgun (WGS) entry which is preliminary data.</text>
</comment>
<name>A0AAV3P4A9_LITER</name>
<dbReference type="Proteomes" id="UP001454036">
    <property type="component" value="Unassembled WGS sequence"/>
</dbReference>
<protein>
    <submittedName>
        <fullName evidence="1">Uncharacterized protein</fullName>
    </submittedName>
</protein>
<proteinExistence type="predicted"/>
<evidence type="ECO:0000313" key="1">
    <source>
        <dbReference type="EMBL" id="GAA0146063.1"/>
    </source>
</evidence>